<evidence type="ECO:0000313" key="1">
    <source>
        <dbReference type="EMBL" id="RVX39780.1"/>
    </source>
</evidence>
<dbReference type="OrthoDB" id="513711at2"/>
<keyword evidence="2" id="KW-1185">Reference proteome</keyword>
<protein>
    <submittedName>
        <fullName evidence="1">Enediyne biosynthesis thioesterase</fullName>
    </submittedName>
</protein>
<dbReference type="Proteomes" id="UP000284824">
    <property type="component" value="Unassembled WGS sequence"/>
</dbReference>
<dbReference type="EMBL" id="SAUN01000001">
    <property type="protein sequence ID" value="RVX39780.1"/>
    <property type="molecule type" value="Genomic_DNA"/>
</dbReference>
<dbReference type="RefSeq" id="WP_127932250.1">
    <property type="nucleotide sequence ID" value="NZ_SAUN01000001.1"/>
</dbReference>
<dbReference type="Pfam" id="PF13279">
    <property type="entry name" value="4HBT_2"/>
    <property type="match status" value="1"/>
</dbReference>
<gene>
    <name evidence="1" type="ORF">EDD27_2153</name>
</gene>
<dbReference type="CDD" id="cd00586">
    <property type="entry name" value="4HBT"/>
    <property type="match status" value="1"/>
</dbReference>
<accession>A0A438M1T3</accession>
<dbReference type="InterPro" id="IPR029069">
    <property type="entry name" value="HotDog_dom_sf"/>
</dbReference>
<sequence length="144" mass="16290">MKRFYEYRHLVTFADTNLVGNVYFTNHLEWQGVCREHFLAEHAPGVIERLADDLALVTVSCSCEYFLELYALDQVSVRMSLRGIEANRVSMEFTYFRVNTGLAQLVARGEQTIACLARKDNGLVPVDVPEELRAALDAYAGRPA</sequence>
<dbReference type="AlphaFoldDB" id="A0A438M1T3"/>
<name>A0A438M1T3_9ACTN</name>
<dbReference type="Gene3D" id="3.10.129.10">
    <property type="entry name" value="Hotdog Thioesterase"/>
    <property type="match status" value="1"/>
</dbReference>
<reference evidence="1 2" key="1">
    <citation type="submission" date="2019-01" db="EMBL/GenBank/DDBJ databases">
        <title>Sequencing the genomes of 1000 actinobacteria strains.</title>
        <authorList>
            <person name="Klenk H.-P."/>
        </authorList>
    </citation>
    <scope>NUCLEOTIDE SEQUENCE [LARGE SCALE GENOMIC DNA]</scope>
    <source>
        <strain evidence="1 2">DSM 43925</strain>
    </source>
</reference>
<proteinExistence type="predicted"/>
<comment type="caution">
    <text evidence="1">The sequence shown here is derived from an EMBL/GenBank/DDBJ whole genome shotgun (WGS) entry which is preliminary data.</text>
</comment>
<organism evidence="1 2">
    <name type="scientific">Nonomuraea polychroma</name>
    <dbReference type="NCBI Taxonomy" id="46176"/>
    <lineage>
        <taxon>Bacteria</taxon>
        <taxon>Bacillati</taxon>
        <taxon>Actinomycetota</taxon>
        <taxon>Actinomycetes</taxon>
        <taxon>Streptosporangiales</taxon>
        <taxon>Streptosporangiaceae</taxon>
        <taxon>Nonomuraea</taxon>
    </lineage>
</organism>
<evidence type="ECO:0000313" key="2">
    <source>
        <dbReference type="Proteomes" id="UP000284824"/>
    </source>
</evidence>
<dbReference type="SUPFAM" id="SSF54637">
    <property type="entry name" value="Thioesterase/thiol ester dehydrase-isomerase"/>
    <property type="match status" value="1"/>
</dbReference>